<evidence type="ECO:0000256" key="4">
    <source>
        <dbReference type="ARBA" id="ARBA00022833"/>
    </source>
</evidence>
<evidence type="ECO:0000256" key="5">
    <source>
        <dbReference type="ARBA" id="ARBA00023136"/>
    </source>
</evidence>
<dbReference type="HAMAP" id="MF_01871">
    <property type="entry name" value="DabA"/>
    <property type="match status" value="1"/>
</dbReference>
<organism evidence="7 8">
    <name type="scientific">Methylogaea oryzae</name>
    <dbReference type="NCBI Taxonomy" id="1295382"/>
    <lineage>
        <taxon>Bacteria</taxon>
        <taxon>Pseudomonadati</taxon>
        <taxon>Pseudomonadota</taxon>
        <taxon>Gammaproteobacteria</taxon>
        <taxon>Methylococcales</taxon>
        <taxon>Methylococcaceae</taxon>
        <taxon>Methylogaea</taxon>
    </lineage>
</organism>
<proteinExistence type="inferred from homology"/>
<dbReference type="GO" id="GO:0008270">
    <property type="term" value="F:zinc ion binding"/>
    <property type="evidence" value="ECO:0007669"/>
    <property type="project" value="UniProtKB-UniRule"/>
</dbReference>
<keyword evidence="5 6" id="KW-0472">Membrane</keyword>
<dbReference type="InterPro" id="IPR018752">
    <property type="entry name" value="DabA"/>
</dbReference>
<protein>
    <recommendedName>
        <fullName evidence="6">Probable inorganic carbon transporter subunit DabA</fullName>
    </recommendedName>
</protein>
<evidence type="ECO:0000256" key="2">
    <source>
        <dbReference type="ARBA" id="ARBA00022475"/>
    </source>
</evidence>
<dbReference type="Pfam" id="PF10070">
    <property type="entry name" value="DabA"/>
    <property type="match status" value="1"/>
</dbReference>
<dbReference type="GO" id="GO:0005886">
    <property type="term" value="C:plasma membrane"/>
    <property type="evidence" value="ECO:0007669"/>
    <property type="project" value="UniProtKB-SubCell"/>
</dbReference>
<dbReference type="PANTHER" id="PTHR38344">
    <property type="entry name" value="UPF0753 PROTEIN AQ_863"/>
    <property type="match status" value="1"/>
</dbReference>
<comment type="subunit">
    <text evidence="6">Forms a complex with DabB.</text>
</comment>
<keyword evidence="4 6" id="KW-0862">Zinc</keyword>
<gene>
    <name evidence="6" type="primary">dabA</name>
    <name evidence="7" type="ORF">MoryE10_24250</name>
</gene>
<comment type="function">
    <text evidence="6">Part of an energy-coupled inorganic carbon pump.</text>
</comment>
<feature type="binding site" evidence="6">
    <location>
        <position position="535"/>
    </location>
    <ligand>
        <name>Zn(2+)</name>
        <dbReference type="ChEBI" id="CHEBI:29105"/>
    </ligand>
</feature>
<feature type="binding site" evidence="6">
    <location>
        <position position="357"/>
    </location>
    <ligand>
        <name>Zn(2+)</name>
        <dbReference type="ChEBI" id="CHEBI:29105"/>
    </ligand>
</feature>
<dbReference type="PANTHER" id="PTHR38344:SF1">
    <property type="entry name" value="INORGANIC CARBON TRANSPORTER SUBUNIT DABA-RELATED"/>
    <property type="match status" value="1"/>
</dbReference>
<accession>A0A8D5AKI4</accession>
<feature type="binding site" evidence="6">
    <location>
        <position position="359"/>
    </location>
    <ligand>
        <name>Zn(2+)</name>
        <dbReference type="ChEBI" id="CHEBI:29105"/>
    </ligand>
</feature>
<evidence type="ECO:0000256" key="6">
    <source>
        <dbReference type="HAMAP-Rule" id="MF_01871"/>
    </source>
</evidence>
<evidence type="ECO:0000256" key="1">
    <source>
        <dbReference type="ARBA" id="ARBA00022448"/>
    </source>
</evidence>
<dbReference type="Proteomes" id="UP000824988">
    <property type="component" value="Chromosome"/>
</dbReference>
<dbReference type="RefSeq" id="WP_221047197.1">
    <property type="nucleotide sequence ID" value="NZ_AP019782.1"/>
</dbReference>
<evidence type="ECO:0000313" key="7">
    <source>
        <dbReference type="EMBL" id="BBL71819.1"/>
    </source>
</evidence>
<keyword evidence="3 6" id="KW-0479">Metal-binding</keyword>
<name>A0A8D5AKI4_9GAMM</name>
<evidence type="ECO:0000313" key="8">
    <source>
        <dbReference type="Proteomes" id="UP000824988"/>
    </source>
</evidence>
<reference evidence="7" key="1">
    <citation type="submission" date="2019-06" db="EMBL/GenBank/DDBJ databases">
        <title>Complete genome sequence of Methylogaea oryzae strain JCM16910.</title>
        <authorList>
            <person name="Asakawa S."/>
        </authorList>
    </citation>
    <scope>NUCLEOTIDE SEQUENCE</scope>
    <source>
        <strain evidence="7">E10</strain>
    </source>
</reference>
<comment type="similarity">
    <text evidence="6">Belongs to the inorganic carbon transporter (TC 9.A.2) DabA family.</text>
</comment>
<keyword evidence="8" id="KW-1185">Reference proteome</keyword>
<keyword evidence="2 6" id="KW-1003">Cell membrane</keyword>
<keyword evidence="1 6" id="KW-0813">Transport</keyword>
<sequence length="869" mass="96499">MSKSALAAKLPDYDDVPGSSGFHLDTAIERIAHWLPTQGPIKDFIHHNTLHAVQDRPFHEGVAIAANLFGARSYLPLADYQAMYREGRIRDFAIDWALEHSGAGRGNSAALRESLFQTDDEVHYPPVSLANHGIRERWLTHIQVNLNALVHPILFRLVANFLDQGISGWSVARDGESLWDCVWRLVENSVIPLHPFSETSARAVINQSADEAILACLGEIVGSEPLYEQYVMEMLLAHPGWAGMVHLIEQNPQALLAKRRISLKELIAVELACELAFLHRKRGAGFLPVAKLPHLSQVPRLADATAKPLVPLRLKVWHEAMEFSLHAELLQALKVQAAPAAIASSDKAVPMAQAFFCIDDRECSLRRHLEEIDPRIETFGAAGFFGIDFLYKGLDDAYPVAQCPVVIQPKHLVLESRLHPAPAEEKPARVKLGKLHFTPQSMVRNWVYTQTLGLGYAARLAWDVFRPGSLLPKIQQLSEVQAHTRLHLLRESDEPTEDGRLLGFSHTEMADRIEGLLRNIGLTQNFAPLVVVVAHGSSSANNPHFAAYDCGACAGKPGAPNARAFAWMANDETVRAVLRERGIDIPPATRFVAALHNTSRDEVTYFDQHLLAQHPAAGLESFQQAMREALERNAHERCRWFELGPESASAKLSHEHVKARASSIFEPRPELNHSNNLYCVVGERALTTNLFLDRRAFLHSYDPKSDPRGDILVKILSAIIPVCGGINLEYLFSRIDNSVYGAGTKLPHNVIGLLGVANGVEGDLRTGLPSQMIEVHEPARLLIVIEQSREIVEAALSRLGELKEWVDNEWIRLACHDPLSRETRLYSRQGWEDVDLPAEFEVPAAASSAAIFPGRNKTIPVHLLTKSQP</sequence>
<comment type="cofactor">
    <cofactor evidence="6">
        <name>Zn(2+)</name>
        <dbReference type="ChEBI" id="CHEBI:29105"/>
    </cofactor>
</comment>
<dbReference type="EMBL" id="AP019782">
    <property type="protein sequence ID" value="BBL71819.1"/>
    <property type="molecule type" value="Genomic_DNA"/>
</dbReference>
<evidence type="ECO:0000256" key="3">
    <source>
        <dbReference type="ARBA" id="ARBA00022723"/>
    </source>
</evidence>
<feature type="binding site" evidence="6">
    <location>
        <position position="550"/>
    </location>
    <ligand>
        <name>Zn(2+)</name>
        <dbReference type="ChEBI" id="CHEBI:29105"/>
    </ligand>
</feature>
<dbReference type="AlphaFoldDB" id="A0A8D5AKI4"/>
<comment type="subcellular location">
    <subcellularLocation>
        <location evidence="6">Cell membrane</location>
        <topology evidence="6">Peripheral membrane protein</topology>
    </subcellularLocation>
</comment>
<dbReference type="KEGG" id="moz:MoryE10_24250"/>